<comment type="caution">
    <text evidence="1">The sequence shown here is derived from an EMBL/GenBank/DDBJ whole genome shotgun (WGS) entry which is preliminary data.</text>
</comment>
<proteinExistence type="predicted"/>
<reference evidence="1 2" key="1">
    <citation type="submission" date="2015-01" db="EMBL/GenBank/DDBJ databases">
        <title>Ahrensia donghaiensis sp. nov., a novel dimethylsulphoniopropionate-cleavage bacterium isolated from seawater and emended descriptions of the genus Ahrensia and Ahrensia kielensis.</title>
        <authorList>
            <person name="Liu J."/>
        </authorList>
    </citation>
    <scope>NUCLEOTIDE SEQUENCE [LARGE SCALE GENOMIC DNA]</scope>
    <source>
        <strain evidence="1 2">LZD062</strain>
    </source>
</reference>
<evidence type="ECO:0000313" key="2">
    <source>
        <dbReference type="Proteomes" id="UP000038011"/>
    </source>
</evidence>
<sequence length="122" mass="13916">MHPNGDRLANLAESALLGNVEPFGREIGYLTKRGENSLALSVALNNRNELIRALRKEVFGNRTTNKAAEEISQLLDRYRSTVWPRTRTDQTCRHTNRKDELCWLVLKARDAGLTTRQILNVL</sequence>
<dbReference type="EMBL" id="JXMU01000011">
    <property type="protein sequence ID" value="KPB01371.1"/>
    <property type="molecule type" value="Genomic_DNA"/>
</dbReference>
<accession>A0A0N0E7M6</accession>
<dbReference type="Proteomes" id="UP000038011">
    <property type="component" value="Unassembled WGS sequence"/>
</dbReference>
<gene>
    <name evidence="1" type="ORF">SU32_08975</name>
</gene>
<dbReference type="AlphaFoldDB" id="A0A0N0E7M6"/>
<protein>
    <submittedName>
        <fullName evidence="1">Uncharacterized protein</fullName>
    </submittedName>
</protein>
<dbReference type="PATRIC" id="fig|1514904.3.peg.620"/>
<keyword evidence="2" id="KW-1185">Reference proteome</keyword>
<evidence type="ECO:0000313" key="1">
    <source>
        <dbReference type="EMBL" id="KPB01371.1"/>
    </source>
</evidence>
<name>A0A0N0E7M6_9HYPH</name>
<organism evidence="1 2">
    <name type="scientific">Ahrensia marina</name>
    <dbReference type="NCBI Taxonomy" id="1514904"/>
    <lineage>
        <taxon>Bacteria</taxon>
        <taxon>Pseudomonadati</taxon>
        <taxon>Pseudomonadota</taxon>
        <taxon>Alphaproteobacteria</taxon>
        <taxon>Hyphomicrobiales</taxon>
        <taxon>Ahrensiaceae</taxon>
        <taxon>Ahrensia</taxon>
    </lineage>
</organism>
<dbReference type="STRING" id="1514904.SU32_08975"/>